<proteinExistence type="predicted"/>
<feature type="signal peptide" evidence="2">
    <location>
        <begin position="1"/>
        <end position="21"/>
    </location>
</feature>
<accession>A0A8J6YZS7</accession>
<dbReference type="Proteomes" id="UP000609121">
    <property type="component" value="Unassembled WGS sequence"/>
</dbReference>
<dbReference type="PROSITE" id="PS51257">
    <property type="entry name" value="PROKAR_LIPOPROTEIN"/>
    <property type="match status" value="1"/>
</dbReference>
<evidence type="ECO:0000313" key="4">
    <source>
        <dbReference type="Proteomes" id="UP000609121"/>
    </source>
</evidence>
<evidence type="ECO:0000313" key="3">
    <source>
        <dbReference type="EMBL" id="MBE3640585.1"/>
    </source>
</evidence>
<protein>
    <submittedName>
        <fullName evidence="3">Uncharacterized protein</fullName>
    </submittedName>
</protein>
<feature type="non-terminal residue" evidence="3">
    <location>
        <position position="112"/>
    </location>
</feature>
<sequence>MKAGLALVLAGLGLAGCSAWQGGTTALTPAGVADAALVPAAPEGTAPVLPVARAGSTGSAGATGTEALRPVSAGTHPMTASAAPAAVLQPSVPEGSTGLVPQAPAGSTALEM</sequence>
<dbReference type="AlphaFoldDB" id="A0A8J6YZS7"/>
<comment type="caution">
    <text evidence="3">The sequence shown here is derived from an EMBL/GenBank/DDBJ whole genome shotgun (WGS) entry which is preliminary data.</text>
</comment>
<organism evidence="3 4">
    <name type="scientific">Mangrovicoccus algicola</name>
    <dbReference type="NCBI Taxonomy" id="2771008"/>
    <lineage>
        <taxon>Bacteria</taxon>
        <taxon>Pseudomonadati</taxon>
        <taxon>Pseudomonadota</taxon>
        <taxon>Alphaproteobacteria</taxon>
        <taxon>Rhodobacterales</taxon>
        <taxon>Paracoccaceae</taxon>
        <taxon>Mangrovicoccus</taxon>
    </lineage>
</organism>
<evidence type="ECO:0000256" key="1">
    <source>
        <dbReference type="SAM" id="MobiDB-lite"/>
    </source>
</evidence>
<reference evidence="3" key="1">
    <citation type="submission" date="2020-09" db="EMBL/GenBank/DDBJ databases">
        <title>A novel bacterium of genus Mangrovicoccus, isolated from South China Sea.</title>
        <authorList>
            <person name="Huang H."/>
            <person name="Mo K."/>
            <person name="Hu Y."/>
        </authorList>
    </citation>
    <scope>NUCLEOTIDE SEQUENCE</scope>
    <source>
        <strain evidence="3">HB182678</strain>
    </source>
</reference>
<gene>
    <name evidence="3" type="ORF">ICN82_20470</name>
</gene>
<evidence type="ECO:0000256" key="2">
    <source>
        <dbReference type="SAM" id="SignalP"/>
    </source>
</evidence>
<keyword evidence="2" id="KW-0732">Signal</keyword>
<feature type="compositionally biased region" description="Low complexity" evidence="1">
    <location>
        <begin position="54"/>
        <end position="65"/>
    </location>
</feature>
<keyword evidence="4" id="KW-1185">Reference proteome</keyword>
<dbReference type="EMBL" id="JACVXA010000108">
    <property type="protein sequence ID" value="MBE3640585.1"/>
    <property type="molecule type" value="Genomic_DNA"/>
</dbReference>
<feature type="region of interest" description="Disordered" evidence="1">
    <location>
        <begin position="48"/>
        <end position="112"/>
    </location>
</feature>
<name>A0A8J6YZS7_9RHOB</name>
<feature type="chain" id="PRO_5035229795" evidence="2">
    <location>
        <begin position="22"/>
        <end position="112"/>
    </location>
</feature>